<dbReference type="Proteomes" id="UP001291623">
    <property type="component" value="Unassembled WGS sequence"/>
</dbReference>
<proteinExistence type="predicted"/>
<dbReference type="EMBL" id="JAVYJV010000010">
    <property type="protein sequence ID" value="KAK4360800.1"/>
    <property type="molecule type" value="Genomic_DNA"/>
</dbReference>
<comment type="caution">
    <text evidence="1">The sequence shown here is derived from an EMBL/GenBank/DDBJ whole genome shotgun (WGS) entry which is preliminary data.</text>
</comment>
<reference evidence="1" key="1">
    <citation type="submission" date="2023-12" db="EMBL/GenBank/DDBJ databases">
        <title>Genome assembly of Anisodus tanguticus.</title>
        <authorList>
            <person name="Wang Y.-J."/>
        </authorList>
    </citation>
    <scope>NUCLEOTIDE SEQUENCE</scope>
    <source>
        <strain evidence="1">KB-2021</strain>
        <tissue evidence="1">Leaf</tissue>
    </source>
</reference>
<sequence>MRRVGERLDAGMRRVGERLDAGMRRVGERLDAGCVKLTIDGILSNLKILKTAGKTRLKYLGIYGLFGVTNQHIEEIKLLTGVDDSKLPTTRKPQIFGGDQLRITSDDDRAMDIEVCPKCQQLELIYDCPSESCQKKQSAIQLCRACTTCIARCFNCGCCLNNCDYEELFSFELLCLDCWRKPWGSQVEGAENDLL</sequence>
<evidence type="ECO:0000313" key="2">
    <source>
        <dbReference type="Proteomes" id="UP001291623"/>
    </source>
</evidence>
<dbReference type="AlphaFoldDB" id="A0AAE1RZM5"/>
<protein>
    <submittedName>
        <fullName evidence="1">Uncharacterized protein</fullName>
    </submittedName>
</protein>
<organism evidence="1 2">
    <name type="scientific">Anisodus tanguticus</name>
    <dbReference type="NCBI Taxonomy" id="243964"/>
    <lineage>
        <taxon>Eukaryota</taxon>
        <taxon>Viridiplantae</taxon>
        <taxon>Streptophyta</taxon>
        <taxon>Embryophyta</taxon>
        <taxon>Tracheophyta</taxon>
        <taxon>Spermatophyta</taxon>
        <taxon>Magnoliopsida</taxon>
        <taxon>eudicotyledons</taxon>
        <taxon>Gunneridae</taxon>
        <taxon>Pentapetalae</taxon>
        <taxon>asterids</taxon>
        <taxon>lamiids</taxon>
        <taxon>Solanales</taxon>
        <taxon>Solanaceae</taxon>
        <taxon>Solanoideae</taxon>
        <taxon>Hyoscyameae</taxon>
        <taxon>Anisodus</taxon>
    </lineage>
</organism>
<name>A0AAE1RZM5_9SOLA</name>
<gene>
    <name evidence="1" type="ORF">RND71_019752</name>
</gene>
<keyword evidence="2" id="KW-1185">Reference proteome</keyword>
<evidence type="ECO:0000313" key="1">
    <source>
        <dbReference type="EMBL" id="KAK4360800.1"/>
    </source>
</evidence>
<accession>A0AAE1RZM5</accession>